<keyword evidence="2" id="KW-1185">Reference proteome</keyword>
<dbReference type="Proteomes" id="UP000267430">
    <property type="component" value="Unassembled WGS sequence"/>
</dbReference>
<name>A0A3S0VR57_9BACI</name>
<evidence type="ECO:0000313" key="1">
    <source>
        <dbReference type="EMBL" id="RUQ31018.1"/>
    </source>
</evidence>
<dbReference type="OrthoDB" id="2915859at2"/>
<reference evidence="1 2" key="1">
    <citation type="submission" date="2018-12" db="EMBL/GenBank/DDBJ databases">
        <title>Bacillus chawlae sp. nov., Bacillus glennii sp. nov., and Bacillus saganii sp. nov. Isolated from the Vehicle Assembly Building at Kennedy Space Center where the Viking Spacecraft were Assembled.</title>
        <authorList>
            <person name="Seuylemezian A."/>
            <person name="Vaishampayan P."/>
        </authorList>
    </citation>
    <scope>NUCLEOTIDE SEQUENCE [LARGE SCALE GENOMIC DNA]</scope>
    <source>
        <strain evidence="1 2">L5</strain>
    </source>
</reference>
<dbReference type="EMBL" id="RYZZ01000006">
    <property type="protein sequence ID" value="RUQ31018.1"/>
    <property type="molecule type" value="Genomic_DNA"/>
</dbReference>
<comment type="caution">
    <text evidence="1">The sequence shown here is derived from an EMBL/GenBank/DDBJ whole genome shotgun (WGS) entry which is preliminary data.</text>
</comment>
<evidence type="ECO:0000313" key="2">
    <source>
        <dbReference type="Proteomes" id="UP000267430"/>
    </source>
</evidence>
<gene>
    <name evidence="1" type="ORF">ELQ35_05365</name>
</gene>
<sequence length="139" mass="16146">MLTSKITLVNQEKIEGILKELVQNAYEEVNEEQMLLCLECGDVDLTIATMNHDEFQDAIKENFELDEFGEIITHDKYLELMEDLHEYYVEIFHTSGLFDYFPSGFYEVNGKKVFSETDMLAPMGIFYAPFDEAKKESSD</sequence>
<dbReference type="AlphaFoldDB" id="A0A3S0VR57"/>
<proteinExistence type="predicted"/>
<organism evidence="1 2">
    <name type="scientific">Peribacillus cavernae</name>
    <dbReference type="NCBI Taxonomy" id="1674310"/>
    <lineage>
        <taxon>Bacteria</taxon>
        <taxon>Bacillati</taxon>
        <taxon>Bacillota</taxon>
        <taxon>Bacilli</taxon>
        <taxon>Bacillales</taxon>
        <taxon>Bacillaceae</taxon>
        <taxon>Peribacillus</taxon>
    </lineage>
</organism>
<accession>A0A3S0VR57</accession>
<protein>
    <submittedName>
        <fullName evidence="1">Uncharacterized protein</fullName>
    </submittedName>
</protein>
<dbReference type="RefSeq" id="WP_126863803.1">
    <property type="nucleotide sequence ID" value="NZ_JAUSTX010000005.1"/>
</dbReference>